<organism evidence="1 2">
    <name type="scientific">Thelohanellus kitauei</name>
    <name type="common">Myxosporean</name>
    <dbReference type="NCBI Taxonomy" id="669202"/>
    <lineage>
        <taxon>Eukaryota</taxon>
        <taxon>Metazoa</taxon>
        <taxon>Cnidaria</taxon>
        <taxon>Myxozoa</taxon>
        <taxon>Myxosporea</taxon>
        <taxon>Bivalvulida</taxon>
        <taxon>Platysporina</taxon>
        <taxon>Myxobolidae</taxon>
        <taxon>Thelohanellus</taxon>
    </lineage>
</organism>
<protein>
    <submittedName>
        <fullName evidence="1">Uncharacterized protein</fullName>
    </submittedName>
</protein>
<keyword evidence="2" id="KW-1185">Reference proteome</keyword>
<proteinExistence type="predicted"/>
<comment type="caution">
    <text evidence="1">The sequence shown here is derived from an EMBL/GenBank/DDBJ whole genome shotgun (WGS) entry which is preliminary data.</text>
</comment>
<evidence type="ECO:0000313" key="1">
    <source>
        <dbReference type="EMBL" id="KII71720.1"/>
    </source>
</evidence>
<evidence type="ECO:0000313" key="2">
    <source>
        <dbReference type="Proteomes" id="UP000031668"/>
    </source>
</evidence>
<reference evidence="1 2" key="1">
    <citation type="journal article" date="2014" name="Genome Biol. Evol.">
        <title>The genome of the myxosporean Thelohanellus kitauei shows adaptations to nutrient acquisition within its fish host.</title>
        <authorList>
            <person name="Yang Y."/>
            <person name="Xiong J."/>
            <person name="Zhou Z."/>
            <person name="Huo F."/>
            <person name="Miao W."/>
            <person name="Ran C."/>
            <person name="Liu Y."/>
            <person name="Zhang J."/>
            <person name="Feng J."/>
            <person name="Wang M."/>
            <person name="Wang M."/>
            <person name="Wang L."/>
            <person name="Yao B."/>
        </authorList>
    </citation>
    <scope>NUCLEOTIDE SEQUENCE [LARGE SCALE GENOMIC DNA]</scope>
    <source>
        <strain evidence="1">Wuqing</strain>
    </source>
</reference>
<dbReference type="AlphaFoldDB" id="A0A0C2N5Y7"/>
<name>A0A0C2N5Y7_THEKT</name>
<dbReference type="Proteomes" id="UP000031668">
    <property type="component" value="Unassembled WGS sequence"/>
</dbReference>
<sequence>MVTLDLFIRNSTEPHGIALNRMEIPTYIKHVQKVFKANRANFEMVSQPRKKPGPAGVEPKTHLCSPCDHPLDHSVLLRQHGYTKYPTVTMTIFWRVLVFEN</sequence>
<accession>A0A0C2N5Y7</accession>
<dbReference type="EMBL" id="JWZT01001644">
    <property type="protein sequence ID" value="KII71720.1"/>
    <property type="molecule type" value="Genomic_DNA"/>
</dbReference>
<gene>
    <name evidence="1" type="ORF">RF11_01691</name>
</gene>